<evidence type="ECO:0000259" key="1">
    <source>
        <dbReference type="Pfam" id="PF06969"/>
    </source>
</evidence>
<dbReference type="InterPro" id="IPR034505">
    <property type="entry name" value="Coproporphyrinogen-III_oxidase"/>
</dbReference>
<organism evidence="2 3">
    <name type="scientific">Sphaeroforma arctica JP610</name>
    <dbReference type="NCBI Taxonomy" id="667725"/>
    <lineage>
        <taxon>Eukaryota</taxon>
        <taxon>Ichthyosporea</taxon>
        <taxon>Ichthyophonida</taxon>
        <taxon>Sphaeroforma</taxon>
    </lineage>
</organism>
<dbReference type="InterPro" id="IPR058240">
    <property type="entry name" value="rSAM_sf"/>
</dbReference>
<protein>
    <recommendedName>
        <fullName evidence="1">HemN C-terminal domain-containing protein</fullName>
    </recommendedName>
</protein>
<dbReference type="InterPro" id="IPR010723">
    <property type="entry name" value="HemN_C"/>
</dbReference>
<accession>A0A0L0F5Z8</accession>
<dbReference type="AlphaFoldDB" id="A0A0L0F5Z8"/>
<dbReference type="EMBL" id="KQ247511">
    <property type="protein sequence ID" value="KNC72140.1"/>
    <property type="molecule type" value="Genomic_DNA"/>
</dbReference>
<dbReference type="OrthoDB" id="431409at2759"/>
<dbReference type="PANTHER" id="PTHR13932:SF5">
    <property type="entry name" value="RADICAL S-ADENOSYL METHIONINE DOMAIN-CONTAINING PROTEIN 1, MITOCHONDRIAL"/>
    <property type="match status" value="1"/>
</dbReference>
<dbReference type="Proteomes" id="UP000054560">
    <property type="component" value="Unassembled WGS sequence"/>
</dbReference>
<dbReference type="GO" id="GO:0051539">
    <property type="term" value="F:4 iron, 4 sulfur cluster binding"/>
    <property type="evidence" value="ECO:0007669"/>
    <property type="project" value="TreeGrafter"/>
</dbReference>
<dbReference type="PANTHER" id="PTHR13932">
    <property type="entry name" value="COPROPORPHYRINIGEN III OXIDASE"/>
    <property type="match status" value="1"/>
</dbReference>
<name>A0A0L0F5Z8_9EUKA</name>
<reference evidence="2 3" key="1">
    <citation type="submission" date="2011-02" db="EMBL/GenBank/DDBJ databases">
        <title>The Genome Sequence of Sphaeroforma arctica JP610.</title>
        <authorList>
            <consortium name="The Broad Institute Genome Sequencing Platform"/>
            <person name="Russ C."/>
            <person name="Cuomo C."/>
            <person name="Young S.K."/>
            <person name="Zeng Q."/>
            <person name="Gargeya S."/>
            <person name="Alvarado L."/>
            <person name="Berlin A."/>
            <person name="Chapman S.B."/>
            <person name="Chen Z."/>
            <person name="Freedman E."/>
            <person name="Gellesch M."/>
            <person name="Goldberg J."/>
            <person name="Griggs A."/>
            <person name="Gujja S."/>
            <person name="Heilman E."/>
            <person name="Heiman D."/>
            <person name="Howarth C."/>
            <person name="Mehta T."/>
            <person name="Neiman D."/>
            <person name="Pearson M."/>
            <person name="Roberts A."/>
            <person name="Saif S."/>
            <person name="Shea T."/>
            <person name="Shenoy N."/>
            <person name="Sisk P."/>
            <person name="Stolte C."/>
            <person name="Sykes S."/>
            <person name="White J."/>
            <person name="Yandava C."/>
            <person name="Burger G."/>
            <person name="Gray M.W."/>
            <person name="Holland P.W.H."/>
            <person name="King N."/>
            <person name="Lang F.B.F."/>
            <person name="Roger A.J."/>
            <person name="Ruiz-Trillo I."/>
            <person name="Haas B."/>
            <person name="Nusbaum C."/>
            <person name="Birren B."/>
        </authorList>
    </citation>
    <scope>NUCLEOTIDE SEQUENCE [LARGE SCALE GENOMIC DNA]</scope>
    <source>
        <strain evidence="2 3">JP610</strain>
    </source>
</reference>
<feature type="domain" description="HemN C-terminal" evidence="1">
    <location>
        <begin position="41"/>
        <end position="109"/>
    </location>
</feature>
<dbReference type="SUPFAM" id="SSF102114">
    <property type="entry name" value="Radical SAM enzymes"/>
    <property type="match status" value="1"/>
</dbReference>
<dbReference type="GO" id="GO:0005739">
    <property type="term" value="C:mitochondrion"/>
    <property type="evidence" value="ECO:0007669"/>
    <property type="project" value="TreeGrafter"/>
</dbReference>
<proteinExistence type="predicted"/>
<evidence type="ECO:0000313" key="3">
    <source>
        <dbReference type="Proteomes" id="UP000054560"/>
    </source>
</evidence>
<dbReference type="STRING" id="667725.A0A0L0F5Z8"/>
<evidence type="ECO:0000313" key="2">
    <source>
        <dbReference type="EMBL" id="KNC72140.1"/>
    </source>
</evidence>
<keyword evidence="3" id="KW-1185">Reference proteome</keyword>
<dbReference type="RefSeq" id="XP_014146042.1">
    <property type="nucleotide sequence ID" value="XM_014290567.1"/>
</dbReference>
<dbReference type="GeneID" id="25915811"/>
<sequence length="119" mass="13171">MAFLPYISIPTYAQAPAPEQWMSLVEAHGHGTRKRVPQSVTTQLHELIMMGMRTREGIQDSPTWRQLTNGQSPYDHFNARASVQRMQAAGLVVCDLHRATIRPTAAGVAVADSILSEML</sequence>
<dbReference type="Pfam" id="PF06969">
    <property type="entry name" value="HemN_C"/>
    <property type="match status" value="1"/>
</dbReference>
<gene>
    <name evidence="2" type="ORF">SARC_15307</name>
</gene>
<dbReference type="GO" id="GO:0006779">
    <property type="term" value="P:porphyrin-containing compound biosynthetic process"/>
    <property type="evidence" value="ECO:0007669"/>
    <property type="project" value="TreeGrafter"/>
</dbReference>